<accession>I0YQL4</accession>
<sequence length="254" mass="26374">MANPKTATPEPRKAVKHYAYMYRKPRKNKKTRAPQMPKEPETAAAIDARLNVAEQLASTAKPPRAPPSLDLKTIKNVQTSPKGKASQEPSSDDCPATPTNLADPAAQPCSGCTTPTSARSADSLSCEEFAVTVDIASAKAQDVSGHEQPDTVNSAAINPALLCTSQDTISEEPDYTTDAVESAAPEETVRLPSRADVEPVSESGQPASLVGFALTALSCLQCFAPALARPAVTMAVAASVKTLAAAAAVALVCC</sequence>
<proteinExistence type="predicted"/>
<organism evidence="2 3">
    <name type="scientific">Coccomyxa subellipsoidea (strain C-169)</name>
    <name type="common">Green microalga</name>
    <dbReference type="NCBI Taxonomy" id="574566"/>
    <lineage>
        <taxon>Eukaryota</taxon>
        <taxon>Viridiplantae</taxon>
        <taxon>Chlorophyta</taxon>
        <taxon>core chlorophytes</taxon>
        <taxon>Trebouxiophyceae</taxon>
        <taxon>Trebouxiophyceae incertae sedis</taxon>
        <taxon>Coccomyxaceae</taxon>
        <taxon>Coccomyxa</taxon>
        <taxon>Coccomyxa subellipsoidea</taxon>
    </lineage>
</organism>
<gene>
    <name evidence="2" type="ORF">COCSUDRAFT_57251</name>
</gene>
<dbReference type="Proteomes" id="UP000007264">
    <property type="component" value="Unassembled WGS sequence"/>
</dbReference>
<dbReference type="KEGG" id="csl:COCSUDRAFT_57251"/>
<evidence type="ECO:0000313" key="2">
    <source>
        <dbReference type="EMBL" id="EIE20683.1"/>
    </source>
</evidence>
<dbReference type="EMBL" id="AGSI01000014">
    <property type="protein sequence ID" value="EIE20683.1"/>
    <property type="molecule type" value="Genomic_DNA"/>
</dbReference>
<feature type="compositionally biased region" description="Basic residues" evidence="1">
    <location>
        <begin position="23"/>
        <end position="32"/>
    </location>
</feature>
<name>I0YQL4_COCSC</name>
<evidence type="ECO:0000256" key="1">
    <source>
        <dbReference type="SAM" id="MobiDB-lite"/>
    </source>
</evidence>
<feature type="compositionally biased region" description="Polar residues" evidence="1">
    <location>
        <begin position="110"/>
        <end position="119"/>
    </location>
</feature>
<feature type="region of interest" description="Disordered" evidence="1">
    <location>
        <begin position="22"/>
        <end position="119"/>
    </location>
</feature>
<dbReference type="AlphaFoldDB" id="I0YQL4"/>
<protein>
    <submittedName>
        <fullName evidence="2">Uncharacterized protein</fullName>
    </submittedName>
</protein>
<comment type="caution">
    <text evidence="2">The sequence shown here is derived from an EMBL/GenBank/DDBJ whole genome shotgun (WGS) entry which is preliminary data.</text>
</comment>
<dbReference type="GeneID" id="17038662"/>
<evidence type="ECO:0000313" key="3">
    <source>
        <dbReference type="Proteomes" id="UP000007264"/>
    </source>
</evidence>
<keyword evidence="3" id="KW-1185">Reference proteome</keyword>
<dbReference type="RefSeq" id="XP_005645227.1">
    <property type="nucleotide sequence ID" value="XM_005645170.1"/>
</dbReference>
<reference evidence="2 3" key="1">
    <citation type="journal article" date="2012" name="Genome Biol.">
        <title>The genome of the polar eukaryotic microalga coccomyxa subellipsoidea reveals traits of cold adaptation.</title>
        <authorList>
            <person name="Blanc G."/>
            <person name="Agarkova I."/>
            <person name="Grimwood J."/>
            <person name="Kuo A."/>
            <person name="Brueggeman A."/>
            <person name="Dunigan D."/>
            <person name="Gurnon J."/>
            <person name="Ladunga I."/>
            <person name="Lindquist E."/>
            <person name="Lucas S."/>
            <person name="Pangilinan J."/>
            <person name="Proschold T."/>
            <person name="Salamov A."/>
            <person name="Schmutz J."/>
            <person name="Weeks D."/>
            <person name="Yamada T."/>
            <person name="Claverie J.M."/>
            <person name="Grigoriev I."/>
            <person name="Van Etten J."/>
            <person name="Lomsadze A."/>
            <person name="Borodovsky M."/>
        </authorList>
    </citation>
    <scope>NUCLEOTIDE SEQUENCE [LARGE SCALE GENOMIC DNA]</scope>
    <source>
        <strain evidence="2 3">C-169</strain>
    </source>
</reference>